<sequence length="566" mass="62818">MLTQSLCRSQTSRLKFLLMFTAVVLCASRSKCTDEYELSPVLWTNAGGYSVASIVVKGQPGSVKRIIDQIAPSPTDASADPAKNYSLILAANRTKRPDILNKFHIYKKGWNIRDKHYWTSVMFTGLPGALIAFLWLSFGLVLCYCCCCCRPQEKEDSQLKQFSFWFPLLVLLLISLTAIAGCGLVYTGQGEFNDELFHTLAYVVNQSHYTVDNLHNVSTILTEAASINVDNVALPANDIERIHQLSLQLNSSADQLEQQTGENAHIIRRAIDTLRLVMIAVSGIMLLLVLLGLLSVACGLRSLIYVLVWTGWLLVAGTWIVCGAFILLDNVMGDTCLAMKEWVINPDAQTNLDDILPCVDQQTANQTLYKSKDLTNSVVTVVNQAITFVFDDTLQPGAQFYFNQSGPALPYLCSPYGPAPAYTPQACPSNEVDFQTAPANWSHFICTSTNGTCTSTGRLTQEAYHKLIETVSVANGLYVNVPFLISVENCDFVRTTFKQIITGHCPQFQRYTRWVWIGLILVSGGSMSAILLWVVYSIKCSQFMQYRRSEGKHAQPLLFGRASRAL</sequence>
<name>A0ACC2ER56_DIPCM</name>
<dbReference type="EMBL" id="CM055092">
    <property type="protein sequence ID" value="KAJ7569054.1"/>
    <property type="molecule type" value="Genomic_DNA"/>
</dbReference>
<gene>
    <name evidence="1" type="ORF">O6H91_01G059300</name>
</gene>
<evidence type="ECO:0000313" key="1">
    <source>
        <dbReference type="EMBL" id="KAJ7569054.1"/>
    </source>
</evidence>
<dbReference type="Proteomes" id="UP001162992">
    <property type="component" value="Chromosome 1"/>
</dbReference>
<evidence type="ECO:0000313" key="2">
    <source>
        <dbReference type="Proteomes" id="UP001162992"/>
    </source>
</evidence>
<reference evidence="2" key="1">
    <citation type="journal article" date="2024" name="Proc. Natl. Acad. Sci. U.S.A.">
        <title>Extraordinary preservation of gene collinearity over three hundred million years revealed in homosporous lycophytes.</title>
        <authorList>
            <person name="Li C."/>
            <person name="Wickell D."/>
            <person name="Kuo L.Y."/>
            <person name="Chen X."/>
            <person name="Nie B."/>
            <person name="Liao X."/>
            <person name="Peng D."/>
            <person name="Ji J."/>
            <person name="Jenkins J."/>
            <person name="Williams M."/>
            <person name="Shu S."/>
            <person name="Plott C."/>
            <person name="Barry K."/>
            <person name="Rajasekar S."/>
            <person name="Grimwood J."/>
            <person name="Han X."/>
            <person name="Sun S."/>
            <person name="Hou Z."/>
            <person name="He W."/>
            <person name="Dai G."/>
            <person name="Sun C."/>
            <person name="Schmutz J."/>
            <person name="Leebens-Mack J.H."/>
            <person name="Li F.W."/>
            <person name="Wang L."/>
        </authorList>
    </citation>
    <scope>NUCLEOTIDE SEQUENCE [LARGE SCALE GENOMIC DNA]</scope>
    <source>
        <strain evidence="2">cv. PW_Plant_1</strain>
    </source>
</reference>
<proteinExistence type="predicted"/>
<keyword evidence="2" id="KW-1185">Reference proteome</keyword>
<comment type="caution">
    <text evidence="1">The sequence shown here is derived from an EMBL/GenBank/DDBJ whole genome shotgun (WGS) entry which is preliminary data.</text>
</comment>
<organism evidence="1 2">
    <name type="scientific">Diphasiastrum complanatum</name>
    <name type="common">Issler's clubmoss</name>
    <name type="synonym">Lycopodium complanatum</name>
    <dbReference type="NCBI Taxonomy" id="34168"/>
    <lineage>
        <taxon>Eukaryota</taxon>
        <taxon>Viridiplantae</taxon>
        <taxon>Streptophyta</taxon>
        <taxon>Embryophyta</taxon>
        <taxon>Tracheophyta</taxon>
        <taxon>Lycopodiopsida</taxon>
        <taxon>Lycopodiales</taxon>
        <taxon>Lycopodiaceae</taxon>
        <taxon>Lycopodioideae</taxon>
        <taxon>Diphasiastrum</taxon>
    </lineage>
</organism>
<accession>A0ACC2ER56</accession>
<protein>
    <submittedName>
        <fullName evidence="1">Uncharacterized protein</fullName>
    </submittedName>
</protein>